<dbReference type="EMBL" id="CP154795">
    <property type="protein sequence ID" value="XAN08902.1"/>
    <property type="molecule type" value="Genomic_DNA"/>
</dbReference>
<dbReference type="CDD" id="cd08255">
    <property type="entry name" value="2-desacetyl-2-hydroxyethyl_bacteriochlorophyllide_like"/>
    <property type="match status" value="1"/>
</dbReference>
<feature type="domain" description="D-isomer specific 2-hydroxyacid dehydrogenase NAD-binding" evidence="6">
    <location>
        <begin position="142"/>
        <end position="208"/>
    </location>
</feature>
<evidence type="ECO:0000313" key="7">
    <source>
        <dbReference type="EMBL" id="XAN08902.1"/>
    </source>
</evidence>
<comment type="similarity">
    <text evidence="2">Belongs to the zinc-containing alcohol dehydrogenase family.</text>
</comment>
<dbReference type="InterPro" id="IPR036291">
    <property type="entry name" value="NAD(P)-bd_dom_sf"/>
</dbReference>
<evidence type="ECO:0000256" key="5">
    <source>
        <dbReference type="ARBA" id="ARBA00023002"/>
    </source>
</evidence>
<sequence>MLARAYWTIAAGRGELRTEQLPAPGPGEAVIRTLRSGISRGTEGLVNKGAVPAEVADLMRAPFQEGDFPWPVKYGYLNVGVVEEGPEDWRGRRVFSLFPHQDRYVLPVDALTPVPDDVPDERAVLAGTVETAVNAVWEAAPCFGDRVAVVGMGMVGASVAALLSDFPLGRLQVVEVDPDRAALCEQLGLEWTSPDDALDDCDVVVHCSASEAGLATALRLAGDDAEVIEVSWFGSKPPQVPLGGEFHARRLQIRASQVGAVALVRRHRRTLADRLGHALEALRDPRFDALLGEGCDFDDLPVLMSRLADGEPVAGLCPVVRYP</sequence>
<proteinExistence type="inferred from homology"/>
<dbReference type="Proteomes" id="UP001442841">
    <property type="component" value="Chromosome"/>
</dbReference>
<dbReference type="InterPro" id="IPR011032">
    <property type="entry name" value="GroES-like_sf"/>
</dbReference>
<dbReference type="PANTHER" id="PTHR43350:SF19">
    <property type="entry name" value="D-GULOSIDE 3-DEHYDROGENASE"/>
    <property type="match status" value="1"/>
</dbReference>
<dbReference type="SUPFAM" id="SSF50129">
    <property type="entry name" value="GroES-like"/>
    <property type="match status" value="1"/>
</dbReference>
<dbReference type="Gene3D" id="3.40.50.720">
    <property type="entry name" value="NAD(P)-binding Rossmann-like Domain"/>
    <property type="match status" value="1"/>
</dbReference>
<dbReference type="InterPro" id="IPR006140">
    <property type="entry name" value="D-isomer_DH_NAD-bd"/>
</dbReference>
<keyword evidence="4" id="KW-0862">Zinc</keyword>
<evidence type="ECO:0000256" key="3">
    <source>
        <dbReference type="ARBA" id="ARBA00022723"/>
    </source>
</evidence>
<dbReference type="Pfam" id="PF02826">
    <property type="entry name" value="2-Hacid_dh_C"/>
    <property type="match status" value="1"/>
</dbReference>
<dbReference type="Gene3D" id="3.90.180.10">
    <property type="entry name" value="Medium-chain alcohol dehydrogenases, catalytic domain"/>
    <property type="match status" value="1"/>
</dbReference>
<reference evidence="7 8" key="1">
    <citation type="submission" date="2024-04" db="EMBL/GenBank/DDBJ databases">
        <title>Isolation of an actinomycete strain from pig manure.</title>
        <authorList>
            <person name="Gong T."/>
            <person name="Yu Z."/>
            <person name="An M."/>
            <person name="Wei C."/>
            <person name="Yang W."/>
            <person name="Liu L."/>
        </authorList>
    </citation>
    <scope>NUCLEOTIDE SEQUENCE [LARGE SCALE GENOMIC DNA]</scope>
    <source>
        <strain evidence="7 8">ZF39</strain>
    </source>
</reference>
<keyword evidence="5" id="KW-0560">Oxidoreductase</keyword>
<name>A0ABZ3FS25_9ACTN</name>
<keyword evidence="8" id="KW-1185">Reference proteome</keyword>
<dbReference type="RefSeq" id="WP_425310334.1">
    <property type="nucleotide sequence ID" value="NZ_CP154795.1"/>
</dbReference>
<gene>
    <name evidence="7" type="ORF">AADG42_16835</name>
</gene>
<evidence type="ECO:0000259" key="6">
    <source>
        <dbReference type="Pfam" id="PF02826"/>
    </source>
</evidence>
<dbReference type="SUPFAM" id="SSF51735">
    <property type="entry name" value="NAD(P)-binding Rossmann-fold domains"/>
    <property type="match status" value="1"/>
</dbReference>
<comment type="cofactor">
    <cofactor evidence="1">
        <name>Zn(2+)</name>
        <dbReference type="ChEBI" id="CHEBI:29105"/>
    </cofactor>
</comment>
<dbReference type="PANTHER" id="PTHR43350">
    <property type="entry name" value="NAD-DEPENDENT ALCOHOL DEHYDROGENASE"/>
    <property type="match status" value="1"/>
</dbReference>
<protein>
    <submittedName>
        <fullName evidence="7">Zinc-binding alcohol dehydrogenase</fullName>
    </submittedName>
</protein>
<keyword evidence="3" id="KW-0479">Metal-binding</keyword>
<accession>A0ABZ3FS25</accession>
<evidence type="ECO:0000313" key="8">
    <source>
        <dbReference type="Proteomes" id="UP001442841"/>
    </source>
</evidence>
<organism evidence="7 8">
    <name type="scientific">Ammonicoccus fulvus</name>
    <dbReference type="NCBI Taxonomy" id="3138240"/>
    <lineage>
        <taxon>Bacteria</taxon>
        <taxon>Bacillati</taxon>
        <taxon>Actinomycetota</taxon>
        <taxon>Actinomycetes</taxon>
        <taxon>Propionibacteriales</taxon>
        <taxon>Propionibacteriaceae</taxon>
        <taxon>Ammonicoccus</taxon>
    </lineage>
</organism>
<evidence type="ECO:0000256" key="2">
    <source>
        <dbReference type="ARBA" id="ARBA00008072"/>
    </source>
</evidence>
<evidence type="ECO:0000256" key="4">
    <source>
        <dbReference type="ARBA" id="ARBA00022833"/>
    </source>
</evidence>
<evidence type="ECO:0000256" key="1">
    <source>
        <dbReference type="ARBA" id="ARBA00001947"/>
    </source>
</evidence>